<evidence type="ECO:0000256" key="7">
    <source>
        <dbReference type="ARBA" id="ARBA00023136"/>
    </source>
</evidence>
<dbReference type="Proteomes" id="UP000325577">
    <property type="component" value="Linkage Group LG3"/>
</dbReference>
<evidence type="ECO:0000256" key="4">
    <source>
        <dbReference type="ARBA" id="ARBA00022729"/>
    </source>
</evidence>
<keyword evidence="4" id="KW-0732">Signal</keyword>
<feature type="compositionally biased region" description="Acidic residues" evidence="8">
    <location>
        <begin position="271"/>
        <end position="283"/>
    </location>
</feature>
<dbReference type="InterPro" id="IPR032675">
    <property type="entry name" value="LRR_dom_sf"/>
</dbReference>
<feature type="domain" description="C-JID" evidence="10">
    <location>
        <begin position="117"/>
        <end position="249"/>
    </location>
</feature>
<dbReference type="Pfam" id="PF00560">
    <property type="entry name" value="LRR_1"/>
    <property type="match status" value="1"/>
</dbReference>
<dbReference type="GO" id="GO:0016020">
    <property type="term" value="C:membrane"/>
    <property type="evidence" value="ECO:0007669"/>
    <property type="project" value="UniProtKB-SubCell"/>
</dbReference>
<keyword evidence="3" id="KW-0812">Transmembrane</keyword>
<keyword evidence="2" id="KW-0433">Leucine-rich repeat</keyword>
<evidence type="ECO:0000256" key="6">
    <source>
        <dbReference type="ARBA" id="ARBA00022989"/>
    </source>
</evidence>
<dbReference type="PANTHER" id="PTHR47988">
    <property type="entry name" value="SOMATIC EMBRYOGENESIS RECEPTOR KINASE 1"/>
    <property type="match status" value="1"/>
</dbReference>
<evidence type="ECO:0000313" key="11">
    <source>
        <dbReference type="EMBL" id="KAA8526231.1"/>
    </source>
</evidence>
<feature type="region of interest" description="Disordered" evidence="8">
    <location>
        <begin position="261"/>
        <end position="283"/>
    </location>
</feature>
<evidence type="ECO:0000259" key="10">
    <source>
        <dbReference type="Pfam" id="PF20160"/>
    </source>
</evidence>
<sequence length="356" mass="39633">MLIKASFSNVANVLLDWDDVHNDDFCSWRGIFCDNISLSVVSLNLSNLNLGGELSPAIGDLKNLLSVDLEGNKLTGQIPDEIANCLSLTLLDLSDNLLNYGKWGPGYYDCRFGIVAPGGEIPEWFGYQNSGGELFMQLPPDGYVKNFRGLAVCFVSEFTTAQHIRVHIKLGAPDGIKLGKSFCILFHHRNFKFSSEHVWLGYVSAESFNDLTQPEDCCLLELCIRKACFDEGEFRIKNCAARLVYEEDTNVSAEAVVEHNDGAEVSGSGSCDDDDDNDDNVDNDDDVDGDIRYPCYFHQAGSCVYLHLSRTSFSCCCARYNNSPTLRRTIMGSKRAVLSSFLAEFCLKLSWRFVEC</sequence>
<dbReference type="Gene3D" id="3.80.10.10">
    <property type="entry name" value="Ribonuclease Inhibitor"/>
    <property type="match status" value="1"/>
</dbReference>
<dbReference type="EMBL" id="CM018046">
    <property type="protein sequence ID" value="KAA8526231.1"/>
    <property type="molecule type" value="Genomic_DNA"/>
</dbReference>
<dbReference type="OrthoDB" id="1751997at2759"/>
<dbReference type="InterPro" id="IPR001611">
    <property type="entry name" value="Leu-rich_rpt"/>
</dbReference>
<comment type="subcellular location">
    <subcellularLocation>
        <location evidence="1">Membrane</location>
        <topology evidence="1">Single-pass membrane protein</topology>
    </subcellularLocation>
</comment>
<feature type="domain" description="Leucine-rich repeat-containing N-terminal plant-type" evidence="9">
    <location>
        <begin position="3"/>
        <end position="34"/>
    </location>
</feature>
<dbReference type="AlphaFoldDB" id="A0A5J5AAA3"/>
<evidence type="ECO:0000256" key="5">
    <source>
        <dbReference type="ARBA" id="ARBA00022737"/>
    </source>
</evidence>
<evidence type="ECO:0000256" key="2">
    <source>
        <dbReference type="ARBA" id="ARBA00022614"/>
    </source>
</evidence>
<name>A0A5J5AAA3_9ASTE</name>
<keyword evidence="12" id="KW-1185">Reference proteome</keyword>
<evidence type="ECO:0000256" key="8">
    <source>
        <dbReference type="SAM" id="MobiDB-lite"/>
    </source>
</evidence>
<dbReference type="InterPro" id="IPR013210">
    <property type="entry name" value="LRR_N_plant-typ"/>
</dbReference>
<keyword evidence="5" id="KW-0677">Repeat</keyword>
<dbReference type="SUPFAM" id="SSF52058">
    <property type="entry name" value="L domain-like"/>
    <property type="match status" value="1"/>
</dbReference>
<organism evidence="11 12">
    <name type="scientific">Nyssa sinensis</name>
    <dbReference type="NCBI Taxonomy" id="561372"/>
    <lineage>
        <taxon>Eukaryota</taxon>
        <taxon>Viridiplantae</taxon>
        <taxon>Streptophyta</taxon>
        <taxon>Embryophyta</taxon>
        <taxon>Tracheophyta</taxon>
        <taxon>Spermatophyta</taxon>
        <taxon>Magnoliopsida</taxon>
        <taxon>eudicotyledons</taxon>
        <taxon>Gunneridae</taxon>
        <taxon>Pentapetalae</taxon>
        <taxon>asterids</taxon>
        <taxon>Cornales</taxon>
        <taxon>Nyssaceae</taxon>
        <taxon>Nyssa</taxon>
    </lineage>
</organism>
<keyword evidence="7" id="KW-0472">Membrane</keyword>
<evidence type="ECO:0000313" key="12">
    <source>
        <dbReference type="Proteomes" id="UP000325577"/>
    </source>
</evidence>
<proteinExistence type="predicted"/>
<dbReference type="InterPro" id="IPR045344">
    <property type="entry name" value="C-JID"/>
</dbReference>
<dbReference type="Pfam" id="PF20160">
    <property type="entry name" value="C-JID"/>
    <property type="match status" value="1"/>
</dbReference>
<dbReference type="FunFam" id="3.80.10.10:FF:000129">
    <property type="entry name" value="Leucine-rich repeat receptor-like kinase"/>
    <property type="match status" value="1"/>
</dbReference>
<evidence type="ECO:0000259" key="9">
    <source>
        <dbReference type="Pfam" id="PF08263"/>
    </source>
</evidence>
<reference evidence="11 12" key="1">
    <citation type="submission" date="2019-09" db="EMBL/GenBank/DDBJ databases">
        <title>A chromosome-level genome assembly of the Chinese tupelo Nyssa sinensis.</title>
        <authorList>
            <person name="Yang X."/>
            <person name="Kang M."/>
            <person name="Yang Y."/>
            <person name="Xiong H."/>
            <person name="Wang M."/>
            <person name="Zhang Z."/>
            <person name="Wang Z."/>
            <person name="Wu H."/>
            <person name="Ma T."/>
            <person name="Liu J."/>
            <person name="Xi Z."/>
        </authorList>
    </citation>
    <scope>NUCLEOTIDE SEQUENCE [LARGE SCALE GENOMIC DNA]</scope>
    <source>
        <strain evidence="11">J267</strain>
        <tissue evidence="11">Leaf</tissue>
    </source>
</reference>
<protein>
    <submittedName>
        <fullName evidence="11">Uncharacterized protein</fullName>
    </submittedName>
</protein>
<accession>A0A5J5AAA3</accession>
<evidence type="ECO:0000256" key="3">
    <source>
        <dbReference type="ARBA" id="ARBA00022692"/>
    </source>
</evidence>
<gene>
    <name evidence="11" type="ORF">F0562_008030</name>
</gene>
<dbReference type="Pfam" id="PF08263">
    <property type="entry name" value="LRRNT_2"/>
    <property type="match status" value="1"/>
</dbReference>
<keyword evidence="6" id="KW-1133">Transmembrane helix</keyword>
<evidence type="ECO:0000256" key="1">
    <source>
        <dbReference type="ARBA" id="ARBA00004167"/>
    </source>
</evidence>